<accession>A0A6A5T8S8</accession>
<keyword evidence="6" id="KW-1185">Reference proteome</keyword>
<feature type="transmembrane region" description="Helical" evidence="2">
    <location>
        <begin position="250"/>
        <end position="271"/>
    </location>
</feature>
<keyword evidence="2" id="KW-1133">Transmembrane helix</keyword>
<keyword evidence="2" id="KW-0472">Membrane</keyword>
<organism evidence="5 6">
    <name type="scientific">Byssothecium circinans</name>
    <dbReference type="NCBI Taxonomy" id="147558"/>
    <lineage>
        <taxon>Eukaryota</taxon>
        <taxon>Fungi</taxon>
        <taxon>Dikarya</taxon>
        <taxon>Ascomycota</taxon>
        <taxon>Pezizomycotina</taxon>
        <taxon>Dothideomycetes</taxon>
        <taxon>Pleosporomycetidae</taxon>
        <taxon>Pleosporales</taxon>
        <taxon>Massarineae</taxon>
        <taxon>Massarinaceae</taxon>
        <taxon>Byssothecium</taxon>
    </lineage>
</organism>
<dbReference type="EMBL" id="ML977079">
    <property type="protein sequence ID" value="KAF1948129.1"/>
    <property type="molecule type" value="Genomic_DNA"/>
</dbReference>
<feature type="domain" description="DUF6536" evidence="3">
    <location>
        <begin position="143"/>
        <end position="272"/>
    </location>
</feature>
<evidence type="ECO:0000256" key="2">
    <source>
        <dbReference type="SAM" id="Phobius"/>
    </source>
</evidence>
<sequence>MPTRYDYNKLPPNRNSQDIAEYVDIVLPTGNSNRSANPEPPLHQHPSVSSLSNYAAPSQCEDSDLRSLNSFETCNSPSSSIEKIKSGWEKSLNRIRRKALPGYSQSSIGRHPAAEIEPSRIGRGVWHDQFLVDRSLRGMALLMSLFAFAMVIVLCTNAKAFGERANRFSSSIGGKTRSCKAVTHENTVLLLVVNVGATFVLGMSNTYQQLVTSLQIGDIKLMLEKFGDSRVGTNSPFNINHKSQYRKKSWAAWILLVCTSIPIHFLANSLMGPSYVVEPPRTVEYNVTSFQELQWAKPNIYRKKRTTSFVCWSALRTGHAYFGESTLILQQDVHTPIGDPSNGVVFTKIVVNYAKENCSDQANTTDVTQLEASLVNMDPARIKFKEGKCAMSDSVYCELQDPEPTKCRLNIRMNAAFILTAALLVKAVY</sequence>
<protein>
    <recommendedName>
        <fullName evidence="3">DUF6536 domain-containing protein</fullName>
    </recommendedName>
</protein>
<dbReference type="Proteomes" id="UP000800035">
    <property type="component" value="Unassembled WGS sequence"/>
</dbReference>
<proteinExistence type="predicted"/>
<feature type="transmembrane region" description="Helical" evidence="2">
    <location>
        <begin position="139"/>
        <end position="158"/>
    </location>
</feature>
<evidence type="ECO:0000256" key="1">
    <source>
        <dbReference type="SAM" id="MobiDB-lite"/>
    </source>
</evidence>
<keyword evidence="2" id="KW-0812">Transmembrane</keyword>
<dbReference type="PANTHER" id="PTHR35395:SF1">
    <property type="entry name" value="DUF6536 DOMAIN-CONTAINING PROTEIN"/>
    <property type="match status" value="1"/>
</dbReference>
<dbReference type="InterPro" id="IPR046623">
    <property type="entry name" value="DUF6536"/>
</dbReference>
<evidence type="ECO:0000259" key="3">
    <source>
        <dbReference type="Pfam" id="PF20163"/>
    </source>
</evidence>
<dbReference type="Pfam" id="PF20163">
    <property type="entry name" value="DUF6536"/>
    <property type="match status" value="1"/>
</dbReference>
<dbReference type="AlphaFoldDB" id="A0A6A5T8S8"/>
<reference evidence="5" key="1">
    <citation type="journal article" date="2020" name="Stud. Mycol.">
        <title>101 Dothideomycetes genomes: a test case for predicting lifestyles and emergence of pathogens.</title>
        <authorList>
            <person name="Haridas S."/>
            <person name="Albert R."/>
            <person name="Binder M."/>
            <person name="Bloem J."/>
            <person name="Labutti K."/>
            <person name="Salamov A."/>
            <person name="Andreopoulos B."/>
            <person name="Baker S."/>
            <person name="Barry K."/>
            <person name="Bills G."/>
            <person name="Bluhm B."/>
            <person name="Cannon C."/>
            <person name="Castanera R."/>
            <person name="Culley D."/>
            <person name="Daum C."/>
            <person name="Ezra D."/>
            <person name="Gonzalez J."/>
            <person name="Henrissat B."/>
            <person name="Kuo A."/>
            <person name="Liang C."/>
            <person name="Lipzen A."/>
            <person name="Lutzoni F."/>
            <person name="Magnuson J."/>
            <person name="Mondo S."/>
            <person name="Nolan M."/>
            <person name="Ohm R."/>
            <person name="Pangilinan J."/>
            <person name="Park H.-J."/>
            <person name="Ramirez L."/>
            <person name="Alfaro M."/>
            <person name="Sun H."/>
            <person name="Tritt A."/>
            <person name="Yoshinaga Y."/>
            <person name="Zwiers L.-H."/>
            <person name="Turgeon B."/>
            <person name="Goodwin S."/>
            <person name="Spatafora J."/>
            <person name="Crous P."/>
            <person name="Grigoriev I."/>
        </authorList>
    </citation>
    <scope>NUCLEOTIDE SEQUENCE</scope>
    <source>
        <strain evidence="5">CBS 675.92</strain>
    </source>
</reference>
<evidence type="ECO:0000313" key="5">
    <source>
        <dbReference type="EMBL" id="KAF1948129.1"/>
    </source>
</evidence>
<evidence type="ECO:0000313" key="4">
    <source>
        <dbReference type="EMBL" id="KAF1948119.1"/>
    </source>
</evidence>
<evidence type="ECO:0000313" key="6">
    <source>
        <dbReference type="Proteomes" id="UP000800035"/>
    </source>
</evidence>
<name>A0A6A5T8S8_9PLEO</name>
<feature type="region of interest" description="Disordered" evidence="1">
    <location>
        <begin position="30"/>
        <end position="55"/>
    </location>
</feature>
<dbReference type="OrthoDB" id="5429634at2759"/>
<dbReference type="EMBL" id="ML977080">
    <property type="protein sequence ID" value="KAF1948119.1"/>
    <property type="molecule type" value="Genomic_DNA"/>
</dbReference>
<gene>
    <name evidence="5" type="ORF">CC80DRAFT_384038</name>
    <name evidence="4" type="ORF">CC80DRAFT_389686</name>
</gene>
<feature type="compositionally biased region" description="Polar residues" evidence="1">
    <location>
        <begin position="46"/>
        <end position="55"/>
    </location>
</feature>
<feature type="non-terminal residue" evidence="5">
    <location>
        <position position="429"/>
    </location>
</feature>
<dbReference type="PANTHER" id="PTHR35395">
    <property type="entry name" value="DUF6536 DOMAIN-CONTAINING PROTEIN"/>
    <property type="match status" value="1"/>
</dbReference>